<name>A0AAC9WMD8_9STAP</name>
<protein>
    <recommendedName>
        <fullName evidence="8">DUF1295 domain-containing protein</fullName>
    </recommendedName>
</protein>
<evidence type="ECO:0000256" key="5">
    <source>
        <dbReference type="SAM" id="Phobius"/>
    </source>
</evidence>
<dbReference type="Gene3D" id="1.20.120.1630">
    <property type="match status" value="1"/>
</dbReference>
<dbReference type="EMBL" id="CP020773">
    <property type="protein sequence ID" value="ARJ50762.1"/>
    <property type="molecule type" value="Genomic_DNA"/>
</dbReference>
<dbReference type="GO" id="GO:0016020">
    <property type="term" value="C:membrane"/>
    <property type="evidence" value="ECO:0007669"/>
    <property type="project" value="UniProtKB-SubCell"/>
</dbReference>
<dbReference type="PANTHER" id="PTHR43847">
    <property type="entry name" value="BLL3993 PROTEIN"/>
    <property type="match status" value="1"/>
</dbReference>
<dbReference type="RefSeq" id="WP_085237240.1">
    <property type="nucleotide sequence ID" value="NZ_CP020773.1"/>
</dbReference>
<comment type="subcellular location">
    <subcellularLocation>
        <location evidence="1">Membrane</location>
        <topology evidence="1">Multi-pass membrane protein</topology>
    </subcellularLocation>
</comment>
<dbReference type="AlphaFoldDB" id="A0AAC9WMD8"/>
<keyword evidence="2 5" id="KW-0812">Transmembrane</keyword>
<dbReference type="KEGG" id="slz:B5P37_05235"/>
<keyword evidence="3 5" id="KW-1133">Transmembrane helix</keyword>
<dbReference type="InterPro" id="IPR007269">
    <property type="entry name" value="ICMT_MeTrfase"/>
</dbReference>
<dbReference type="PANTHER" id="PTHR43847:SF1">
    <property type="entry name" value="BLL3993 PROTEIN"/>
    <property type="match status" value="1"/>
</dbReference>
<evidence type="ECO:0000256" key="4">
    <source>
        <dbReference type="ARBA" id="ARBA00023136"/>
    </source>
</evidence>
<gene>
    <name evidence="6" type="ORF">B5P37_05235</name>
</gene>
<evidence type="ECO:0000256" key="2">
    <source>
        <dbReference type="ARBA" id="ARBA00022692"/>
    </source>
</evidence>
<dbReference type="Pfam" id="PF04140">
    <property type="entry name" value="ICMT"/>
    <property type="match status" value="1"/>
</dbReference>
<dbReference type="InterPro" id="IPR052527">
    <property type="entry name" value="Metal_cation-efflux_comp"/>
</dbReference>
<proteinExistence type="predicted"/>
<reference evidence="6 7" key="1">
    <citation type="submission" date="2017-04" db="EMBL/GenBank/DDBJ databases">
        <authorList>
            <person name="Veseli I.A."/>
            <person name="Tang C."/>
            <person name="Pombert J.-F."/>
        </authorList>
    </citation>
    <scope>NUCLEOTIDE SEQUENCE [LARGE SCALE GENOMIC DNA]</scope>
    <source>
        <strain evidence="6 7">ATCC 700373</strain>
    </source>
</reference>
<feature type="transmembrane region" description="Helical" evidence="5">
    <location>
        <begin position="42"/>
        <end position="60"/>
    </location>
</feature>
<organism evidence="6 7">
    <name type="scientific">Staphylococcus lutrae</name>
    <dbReference type="NCBI Taxonomy" id="155085"/>
    <lineage>
        <taxon>Bacteria</taxon>
        <taxon>Bacillati</taxon>
        <taxon>Bacillota</taxon>
        <taxon>Bacilli</taxon>
        <taxon>Bacillales</taxon>
        <taxon>Staphylococcaceae</taxon>
        <taxon>Staphylococcus</taxon>
    </lineage>
</organism>
<feature type="transmembrane region" description="Helical" evidence="5">
    <location>
        <begin position="72"/>
        <end position="94"/>
    </location>
</feature>
<dbReference type="GO" id="GO:0004671">
    <property type="term" value="F:protein C-terminal S-isoprenylcysteine carboxyl O-methyltransferase activity"/>
    <property type="evidence" value="ECO:0007669"/>
    <property type="project" value="InterPro"/>
</dbReference>
<evidence type="ECO:0000313" key="6">
    <source>
        <dbReference type="EMBL" id="ARJ50762.1"/>
    </source>
</evidence>
<accession>A0AAC9WMD8</accession>
<keyword evidence="4 5" id="KW-0472">Membrane</keyword>
<dbReference type="Proteomes" id="UP000242864">
    <property type="component" value="Chromosome"/>
</dbReference>
<feature type="transmembrane region" description="Helical" evidence="5">
    <location>
        <begin position="128"/>
        <end position="152"/>
    </location>
</feature>
<keyword evidence="7" id="KW-1185">Reference proteome</keyword>
<evidence type="ECO:0000256" key="3">
    <source>
        <dbReference type="ARBA" id="ARBA00022989"/>
    </source>
</evidence>
<evidence type="ECO:0000256" key="1">
    <source>
        <dbReference type="ARBA" id="ARBA00004141"/>
    </source>
</evidence>
<evidence type="ECO:0000313" key="7">
    <source>
        <dbReference type="Proteomes" id="UP000242864"/>
    </source>
</evidence>
<evidence type="ECO:0008006" key="8">
    <source>
        <dbReference type="Google" id="ProtNLM"/>
    </source>
</evidence>
<sequence>MTFIILLIFFLIRLVSLSISIRHSKQLIQNGAKEFGQKNSKWLAITHILIYVGAAIEALVTPSTWGISNTLGLIILILAYIVLFHVIKTLGAIWTLKLYILEDHPIIRSGLYRLTKHPNYYLNIIPELIGVLLLTSATYTTLLLIPYAYFLYVRIRQEEKLMSL</sequence>